<evidence type="ECO:0000256" key="11">
    <source>
        <dbReference type="SAM" id="MobiDB-lite"/>
    </source>
</evidence>
<dbReference type="GO" id="GO:0003743">
    <property type="term" value="F:translation initiation factor activity"/>
    <property type="evidence" value="ECO:0007669"/>
    <property type="project" value="UniProtKB-UniRule"/>
</dbReference>
<keyword evidence="7 10" id="KW-0810">Translation regulation</keyword>
<dbReference type="GO" id="GO:0000049">
    <property type="term" value="F:tRNA binding"/>
    <property type="evidence" value="ECO:0007669"/>
    <property type="project" value="UniProtKB-UniRule"/>
</dbReference>
<organism evidence="13 14">
    <name type="scientific">Paramormyrops kingsleyae</name>
    <dbReference type="NCBI Taxonomy" id="1676925"/>
    <lineage>
        <taxon>Eukaryota</taxon>
        <taxon>Metazoa</taxon>
        <taxon>Chordata</taxon>
        <taxon>Craniata</taxon>
        <taxon>Vertebrata</taxon>
        <taxon>Euteleostomi</taxon>
        <taxon>Actinopterygii</taxon>
        <taxon>Neopterygii</taxon>
        <taxon>Teleostei</taxon>
        <taxon>Osteoglossocephala</taxon>
        <taxon>Osteoglossomorpha</taxon>
        <taxon>Osteoglossiformes</taxon>
        <taxon>Mormyridae</taxon>
        <taxon>Paramormyrops</taxon>
    </lineage>
</organism>
<dbReference type="AlphaFoldDB" id="A0A3B3SYH7"/>
<keyword evidence="4 10" id="KW-0396">Initiation factor</keyword>
<dbReference type="InterPro" id="IPR011387">
    <property type="entry name" value="TIF2A"/>
</dbReference>
<keyword evidence="9" id="KW-0175">Coiled coil</keyword>
<reference evidence="13" key="1">
    <citation type="submission" date="2025-08" db="UniProtKB">
        <authorList>
            <consortium name="Ensembl"/>
        </authorList>
    </citation>
    <scope>IDENTIFICATION</scope>
</reference>
<evidence type="ECO:0000256" key="1">
    <source>
        <dbReference type="ARBA" id="ARBA00003993"/>
    </source>
</evidence>
<keyword evidence="6" id="KW-0677">Repeat</keyword>
<protein>
    <recommendedName>
        <fullName evidence="3 10">Eukaryotic translation initiation factor 2A</fullName>
        <shortName evidence="10">eIF-2A</shortName>
    </recommendedName>
</protein>
<dbReference type="Proteomes" id="UP000261540">
    <property type="component" value="Unplaced"/>
</dbReference>
<dbReference type="GO" id="GO:0043022">
    <property type="term" value="F:ribosome binding"/>
    <property type="evidence" value="ECO:0007669"/>
    <property type="project" value="UniProtKB-UniRule"/>
</dbReference>
<evidence type="ECO:0000256" key="8">
    <source>
        <dbReference type="ARBA" id="ARBA00022917"/>
    </source>
</evidence>
<dbReference type="Ensembl" id="ENSPKIT00000016766.1">
    <property type="protein sequence ID" value="ENSPKIP00000035827.1"/>
    <property type="gene ID" value="ENSPKIG00000014595.1"/>
</dbReference>
<dbReference type="GO" id="GO:0003729">
    <property type="term" value="F:mRNA binding"/>
    <property type="evidence" value="ECO:0007669"/>
    <property type="project" value="TreeGrafter"/>
</dbReference>
<dbReference type="InterPro" id="IPR013979">
    <property type="entry name" value="TIF_beta_prop-like"/>
</dbReference>
<dbReference type="GO" id="GO:0022627">
    <property type="term" value="C:cytosolic small ribosomal subunit"/>
    <property type="evidence" value="ECO:0007669"/>
    <property type="project" value="TreeGrafter"/>
</dbReference>
<evidence type="ECO:0000256" key="6">
    <source>
        <dbReference type="ARBA" id="ARBA00022737"/>
    </source>
</evidence>
<keyword evidence="8 10" id="KW-0648">Protein biosynthesis</keyword>
<evidence type="ECO:0000256" key="3">
    <source>
        <dbReference type="ARBA" id="ARBA00013819"/>
    </source>
</evidence>
<dbReference type="Pfam" id="PF08662">
    <property type="entry name" value="eIF2A"/>
    <property type="match status" value="1"/>
</dbReference>
<keyword evidence="5" id="KW-0853">WD repeat</keyword>
<feature type="domain" description="Translation initiation factor beta propellor-like" evidence="12">
    <location>
        <begin position="189"/>
        <end position="383"/>
    </location>
</feature>
<sequence length="519" mass="57601">CEQTSSFQRDTKKSKYIAFSKDGSLFGWCNGENVLKVADSTYLQSLDLPKIAMLDFSPLGSVLVTWQPYVKTQDNPQGEPNLQLWNLHTGAILKSFYQKKAQGWCPSWSDDESIAVRNVNNELHFFENNAFDNIANKLHLQKVSDFALSPGPQPSKVAVYVPGSKGTPSFVRLYQYPNFGGPSSALANRSFFKADKVTLLWNKKATAVLVTASTEVDKTGASYYGEQTLHYLGVDGESAVVQLPKNGPIYDVAWSPNSSEFCVVYGFMPAKATVFNLKCSPIFDFGTGPRNAGFYSPQGHLLVLAGFGNLRGQMEVWDVKKYKQVSKPQAPDATHFSWCPDGEHIVTATCSPRLRVCNGYRIWHYTGTVLHQEQAPEGGELWEVQWQPFPEGTFPERPVRYQAVPTELGGTEPKPSQAYRPPALRNQPASPITKLEMKSDASEEPVDPAPADSAPNQPAPTSGDPETDKKIRNLKKKLKAIEQLKDQQAAGKPLQKNQVEKIKMEPQLLQEIENLELGL</sequence>
<evidence type="ECO:0000256" key="10">
    <source>
        <dbReference type="PIRNR" id="PIRNR017222"/>
    </source>
</evidence>
<dbReference type="PANTHER" id="PTHR13227">
    <property type="entry name" value="EUKARYOTIC TRANSLATION INITIATION FACTOR 2A"/>
    <property type="match status" value="1"/>
</dbReference>
<dbReference type="Gene3D" id="2.130.10.10">
    <property type="entry name" value="YVTN repeat-like/Quinoprotein amine dehydrogenase"/>
    <property type="match status" value="2"/>
</dbReference>
<accession>A0A3B3SYH7</accession>
<dbReference type="GO" id="GO:0006417">
    <property type="term" value="P:regulation of translation"/>
    <property type="evidence" value="ECO:0007669"/>
    <property type="project" value="UniProtKB-KW"/>
</dbReference>
<evidence type="ECO:0000313" key="13">
    <source>
        <dbReference type="Ensembl" id="ENSPKIP00000035827.1"/>
    </source>
</evidence>
<evidence type="ECO:0000256" key="9">
    <source>
        <dbReference type="ARBA" id="ARBA00023054"/>
    </source>
</evidence>
<name>A0A3B3SYH7_9TELE</name>
<dbReference type="FunFam" id="2.130.10.10:FF:000149">
    <property type="entry name" value="Eukaryotic translation initiation factor 2A"/>
    <property type="match status" value="1"/>
</dbReference>
<keyword evidence="14" id="KW-1185">Reference proteome</keyword>
<evidence type="ECO:0000256" key="2">
    <source>
        <dbReference type="ARBA" id="ARBA00009573"/>
    </source>
</evidence>
<dbReference type="SUPFAM" id="SSF82171">
    <property type="entry name" value="DPP6 N-terminal domain-like"/>
    <property type="match status" value="1"/>
</dbReference>
<reference evidence="13" key="2">
    <citation type="submission" date="2025-09" db="UniProtKB">
        <authorList>
            <consortium name="Ensembl"/>
        </authorList>
    </citation>
    <scope>IDENTIFICATION</scope>
</reference>
<feature type="region of interest" description="Disordered" evidence="11">
    <location>
        <begin position="406"/>
        <end position="506"/>
    </location>
</feature>
<evidence type="ECO:0000259" key="12">
    <source>
        <dbReference type="Pfam" id="PF08662"/>
    </source>
</evidence>
<evidence type="ECO:0000256" key="7">
    <source>
        <dbReference type="ARBA" id="ARBA00022845"/>
    </source>
</evidence>
<comment type="similarity">
    <text evidence="2 10">Belongs to the WD repeat EIF2A family.</text>
</comment>
<dbReference type="PANTHER" id="PTHR13227:SF0">
    <property type="entry name" value="EUKARYOTIC TRANSLATION INITIATION FACTOR 2A"/>
    <property type="match status" value="1"/>
</dbReference>
<proteinExistence type="inferred from homology"/>
<dbReference type="GeneTree" id="ENSGT00730000111053"/>
<dbReference type="PIRSF" id="PIRSF017222">
    <property type="entry name" value="eIF2A"/>
    <property type="match status" value="1"/>
</dbReference>
<evidence type="ECO:0000256" key="5">
    <source>
        <dbReference type="ARBA" id="ARBA00022574"/>
    </source>
</evidence>
<comment type="function">
    <text evidence="1 10">Functions in the early steps of protein synthesis of a small number of specific mRNAs. Acts by directing the binding of methionyl-tRNAi to 40S ribosomal subunits. In contrast to the eIF-2 complex, it binds methionyl-tRNAi to 40S subunits in a codon-dependent manner, whereas the eIF-2 complex binds methionyl-tRNAi to 40S subunits in a GTP-dependent manner.</text>
</comment>
<evidence type="ECO:0000256" key="4">
    <source>
        <dbReference type="ARBA" id="ARBA00022540"/>
    </source>
</evidence>
<dbReference type="InterPro" id="IPR015943">
    <property type="entry name" value="WD40/YVTN_repeat-like_dom_sf"/>
</dbReference>
<evidence type="ECO:0000313" key="14">
    <source>
        <dbReference type="Proteomes" id="UP000261540"/>
    </source>
</evidence>